<evidence type="ECO:0000313" key="3">
    <source>
        <dbReference type="EMBL" id="KIQ64160.1"/>
    </source>
</evidence>
<dbReference type="SUPFAM" id="SSF46894">
    <property type="entry name" value="C-terminal effector domain of the bipartite response regulators"/>
    <property type="match status" value="1"/>
</dbReference>
<evidence type="ECO:0000256" key="1">
    <source>
        <dbReference type="ARBA" id="ARBA00023125"/>
    </source>
</evidence>
<organism evidence="3 4">
    <name type="scientific">Kitasatospora griseola</name>
    <name type="common">Streptomyces griseolosporeus</name>
    <dbReference type="NCBI Taxonomy" id="2064"/>
    <lineage>
        <taxon>Bacteria</taxon>
        <taxon>Bacillati</taxon>
        <taxon>Actinomycetota</taxon>
        <taxon>Actinomycetes</taxon>
        <taxon>Kitasatosporales</taxon>
        <taxon>Streptomycetaceae</taxon>
        <taxon>Kitasatospora</taxon>
    </lineage>
</organism>
<dbReference type="GO" id="GO:0006355">
    <property type="term" value="P:regulation of DNA-templated transcription"/>
    <property type="evidence" value="ECO:0007669"/>
    <property type="project" value="InterPro"/>
</dbReference>
<feature type="domain" description="HTH luxR-type" evidence="2">
    <location>
        <begin position="139"/>
        <end position="204"/>
    </location>
</feature>
<proteinExistence type="predicted"/>
<accession>A0A0D0N7M3</accession>
<dbReference type="GO" id="GO:0003677">
    <property type="term" value="F:DNA binding"/>
    <property type="evidence" value="ECO:0007669"/>
    <property type="project" value="UniProtKB-KW"/>
</dbReference>
<dbReference type="AlphaFoldDB" id="A0A0D0N7M3"/>
<reference evidence="3 4" key="1">
    <citation type="submission" date="2015-02" db="EMBL/GenBank/DDBJ databases">
        <title>Draft genome sequence of Kitasatospora griseola MF730-N6, a bafilomycin, terpentecin and satosporin producer.</title>
        <authorList>
            <person name="Arens J.C."/>
            <person name="Haltli B."/>
            <person name="Kerr R.G."/>
        </authorList>
    </citation>
    <scope>NUCLEOTIDE SEQUENCE [LARGE SCALE GENOMIC DNA]</scope>
    <source>
        <strain evidence="3 4">MF730-N6</strain>
    </source>
</reference>
<dbReference type="InterPro" id="IPR039420">
    <property type="entry name" value="WalR-like"/>
</dbReference>
<dbReference type="STRING" id="2064.TR51_32150"/>
<dbReference type="PROSITE" id="PS50043">
    <property type="entry name" value="HTH_LUXR_2"/>
    <property type="match status" value="1"/>
</dbReference>
<dbReference type="InterPro" id="IPR000792">
    <property type="entry name" value="Tscrpt_reg_LuxR_C"/>
</dbReference>
<name>A0A0D0N7M3_KITGR</name>
<sequence>MSVLWLAHDDISYYGLPTLLRQVPAIGRARVLRGADEAQHLPDNEQFDVYVLPLSSRVDTLGPVLPHHRSRTKLLITLPNEQRARLIQAIAQPADGYLLGSDLTVADLQDTFEKLIRGEMPLPASMARELIAQRGRSGNLRSPGRLTERERAVLTLLVQGQGNQQIASSLGISIHGAKRHVSNLLVKFDCSNRTEMALAAVDLGIVSAP</sequence>
<dbReference type="InterPro" id="IPR016032">
    <property type="entry name" value="Sig_transdc_resp-reg_C-effctor"/>
</dbReference>
<keyword evidence="1" id="KW-0238">DNA-binding</keyword>
<keyword evidence="4" id="KW-1185">Reference proteome</keyword>
<evidence type="ECO:0000313" key="4">
    <source>
        <dbReference type="Proteomes" id="UP000032066"/>
    </source>
</evidence>
<evidence type="ECO:0000259" key="2">
    <source>
        <dbReference type="PROSITE" id="PS50043"/>
    </source>
</evidence>
<dbReference type="Gene3D" id="3.40.50.2300">
    <property type="match status" value="1"/>
</dbReference>
<dbReference type="SMART" id="SM00421">
    <property type="entry name" value="HTH_LUXR"/>
    <property type="match status" value="1"/>
</dbReference>
<protein>
    <recommendedName>
        <fullName evidence="2">HTH luxR-type domain-containing protein</fullName>
    </recommendedName>
</protein>
<dbReference type="EMBL" id="JXZB01000004">
    <property type="protein sequence ID" value="KIQ64160.1"/>
    <property type="molecule type" value="Genomic_DNA"/>
</dbReference>
<comment type="caution">
    <text evidence="3">The sequence shown here is derived from an EMBL/GenBank/DDBJ whole genome shotgun (WGS) entry which is preliminary data.</text>
</comment>
<dbReference type="CDD" id="cd06170">
    <property type="entry name" value="LuxR_C_like"/>
    <property type="match status" value="1"/>
</dbReference>
<dbReference type="PANTHER" id="PTHR43214">
    <property type="entry name" value="TWO-COMPONENT RESPONSE REGULATOR"/>
    <property type="match status" value="1"/>
</dbReference>
<dbReference type="Pfam" id="PF00196">
    <property type="entry name" value="GerE"/>
    <property type="match status" value="1"/>
</dbReference>
<dbReference type="PRINTS" id="PR00038">
    <property type="entry name" value="HTHLUXR"/>
</dbReference>
<dbReference type="PATRIC" id="fig|2064.6.peg.6808"/>
<gene>
    <name evidence="3" type="ORF">TR51_32150</name>
</gene>
<dbReference type="Proteomes" id="UP000032066">
    <property type="component" value="Unassembled WGS sequence"/>
</dbReference>